<sequence length="245" mass="26606">MVMVMMFSRLLHAPLLVLLLLVVSVSRAFSGGEYCHGWRDAAGARHHGFRCPERYDGEGARYCCGSCTLRYCCAAPDARLDQSSCTAEFDFYTEGARNIPPSLPTYLPFVIVVSAFLSFILLGTIISICCCHCVQSKPTERPGPTHTTLLESGGPSPKSSTPSCTPISGLHPPARLSPPDLSVYSAFPPTFVTPPLHQGAPQFYPNYPNYPLPPEHTMLIAPAFLDAHGHVSPLTQNPVYPTITV</sequence>
<feature type="domain" description="Shisa N-terminal" evidence="8">
    <location>
        <begin position="32"/>
        <end position="86"/>
    </location>
</feature>
<dbReference type="InterPro" id="IPR026910">
    <property type="entry name" value="Shisa"/>
</dbReference>
<protein>
    <recommendedName>
        <fullName evidence="8">Shisa N-terminal domain-containing protein</fullName>
    </recommendedName>
</protein>
<dbReference type="EMBL" id="JABFDY010000025">
    <property type="protein sequence ID" value="KAF7689014.1"/>
    <property type="molecule type" value="Genomic_DNA"/>
</dbReference>
<keyword evidence="2 6" id="KW-0812">Transmembrane</keyword>
<feature type="chain" id="PRO_5035885889" description="Shisa N-terminal domain-containing protein" evidence="7">
    <location>
        <begin position="29"/>
        <end position="245"/>
    </location>
</feature>
<evidence type="ECO:0000256" key="5">
    <source>
        <dbReference type="SAM" id="MobiDB-lite"/>
    </source>
</evidence>
<organism evidence="9 10">
    <name type="scientific">Silurus meridionalis</name>
    <name type="common">Southern catfish</name>
    <name type="synonym">Silurus soldatovi meridionalis</name>
    <dbReference type="NCBI Taxonomy" id="175797"/>
    <lineage>
        <taxon>Eukaryota</taxon>
        <taxon>Metazoa</taxon>
        <taxon>Chordata</taxon>
        <taxon>Craniata</taxon>
        <taxon>Vertebrata</taxon>
        <taxon>Euteleostomi</taxon>
        <taxon>Actinopterygii</taxon>
        <taxon>Neopterygii</taxon>
        <taxon>Teleostei</taxon>
        <taxon>Ostariophysi</taxon>
        <taxon>Siluriformes</taxon>
        <taxon>Siluridae</taxon>
        <taxon>Silurus</taxon>
    </lineage>
</organism>
<evidence type="ECO:0000313" key="10">
    <source>
        <dbReference type="Proteomes" id="UP000606274"/>
    </source>
</evidence>
<feature type="signal peptide" evidence="7">
    <location>
        <begin position="1"/>
        <end position="28"/>
    </location>
</feature>
<proteinExistence type="predicted"/>
<dbReference type="InterPro" id="IPR053891">
    <property type="entry name" value="Shisa_N"/>
</dbReference>
<evidence type="ECO:0000256" key="7">
    <source>
        <dbReference type="SAM" id="SignalP"/>
    </source>
</evidence>
<name>A0A8T0AEP9_SILME</name>
<dbReference type="AlphaFoldDB" id="A0A8T0AEP9"/>
<feature type="compositionally biased region" description="Low complexity" evidence="5">
    <location>
        <begin position="152"/>
        <end position="165"/>
    </location>
</feature>
<evidence type="ECO:0000259" key="8">
    <source>
        <dbReference type="Pfam" id="PF13908"/>
    </source>
</evidence>
<dbReference type="PANTHER" id="PTHR31395">
    <property type="entry name" value="SHISA"/>
    <property type="match status" value="1"/>
</dbReference>
<dbReference type="GO" id="GO:0016020">
    <property type="term" value="C:membrane"/>
    <property type="evidence" value="ECO:0007669"/>
    <property type="project" value="UniProtKB-SubCell"/>
</dbReference>
<keyword evidence="10" id="KW-1185">Reference proteome</keyword>
<feature type="region of interest" description="Disordered" evidence="5">
    <location>
        <begin position="139"/>
        <end position="165"/>
    </location>
</feature>
<comment type="subcellular location">
    <subcellularLocation>
        <location evidence="1">Membrane</location>
    </subcellularLocation>
</comment>
<accession>A0A8T0AEP9</accession>
<gene>
    <name evidence="9" type="ORF">HF521_013821</name>
</gene>
<keyword evidence="3 6" id="KW-1133">Transmembrane helix</keyword>
<dbReference type="OrthoDB" id="10025410at2759"/>
<dbReference type="Proteomes" id="UP000606274">
    <property type="component" value="Unassembled WGS sequence"/>
</dbReference>
<dbReference type="Pfam" id="PF13908">
    <property type="entry name" value="Shisa_N"/>
    <property type="match status" value="1"/>
</dbReference>
<comment type="caution">
    <text evidence="9">The sequence shown here is derived from an EMBL/GenBank/DDBJ whole genome shotgun (WGS) entry which is preliminary data.</text>
</comment>
<evidence type="ECO:0000256" key="1">
    <source>
        <dbReference type="ARBA" id="ARBA00004370"/>
    </source>
</evidence>
<evidence type="ECO:0000313" key="9">
    <source>
        <dbReference type="EMBL" id="KAF7689014.1"/>
    </source>
</evidence>
<dbReference type="PANTHER" id="PTHR31395:SF18">
    <property type="entry name" value="PROTEIN SHISA-2 HOMOLOG PRECURSOR"/>
    <property type="match status" value="1"/>
</dbReference>
<reference evidence="9" key="1">
    <citation type="submission" date="2020-08" db="EMBL/GenBank/DDBJ databases">
        <title>Chromosome-level assembly of Southern catfish (Silurus meridionalis) provides insights into visual adaptation to the nocturnal and benthic lifestyles.</title>
        <authorList>
            <person name="Zhang Y."/>
            <person name="Wang D."/>
            <person name="Peng Z."/>
        </authorList>
    </citation>
    <scope>NUCLEOTIDE SEQUENCE</scope>
    <source>
        <strain evidence="9">SWU-2019-XX</strain>
        <tissue evidence="9">Muscle</tissue>
    </source>
</reference>
<keyword evidence="7" id="KW-0732">Signal</keyword>
<evidence type="ECO:0000256" key="6">
    <source>
        <dbReference type="SAM" id="Phobius"/>
    </source>
</evidence>
<evidence type="ECO:0000256" key="4">
    <source>
        <dbReference type="ARBA" id="ARBA00023136"/>
    </source>
</evidence>
<keyword evidence="4 6" id="KW-0472">Membrane</keyword>
<evidence type="ECO:0000256" key="2">
    <source>
        <dbReference type="ARBA" id="ARBA00022692"/>
    </source>
</evidence>
<evidence type="ECO:0000256" key="3">
    <source>
        <dbReference type="ARBA" id="ARBA00022989"/>
    </source>
</evidence>
<feature type="transmembrane region" description="Helical" evidence="6">
    <location>
        <begin position="106"/>
        <end position="131"/>
    </location>
</feature>